<organism evidence="11 12">
    <name type="scientific">Actinocorallia longicatena</name>
    <dbReference type="NCBI Taxonomy" id="111803"/>
    <lineage>
        <taxon>Bacteria</taxon>
        <taxon>Bacillati</taxon>
        <taxon>Actinomycetota</taxon>
        <taxon>Actinomycetes</taxon>
        <taxon>Streptosporangiales</taxon>
        <taxon>Thermomonosporaceae</taxon>
        <taxon>Actinocorallia</taxon>
    </lineage>
</organism>
<protein>
    <recommendedName>
        <fullName evidence="10">ATP synthase gamma chain</fullName>
    </recommendedName>
    <alternativeName>
        <fullName evidence="10">ATP synthase F1 sector gamma subunit</fullName>
    </alternativeName>
    <alternativeName>
        <fullName evidence="10">F-ATPase gamma subunit</fullName>
    </alternativeName>
</protein>
<comment type="function">
    <text evidence="1 10">Produces ATP from ADP in the presence of a proton gradient across the membrane. The gamma chain is believed to be important in regulating ATPase activity and the flow of protons through the CF(0) complex.</text>
</comment>
<dbReference type="RefSeq" id="WP_344836010.1">
    <property type="nucleotide sequence ID" value="NZ_BAAAUV010000024.1"/>
</dbReference>
<evidence type="ECO:0000256" key="6">
    <source>
        <dbReference type="ARBA" id="ARBA00023065"/>
    </source>
</evidence>
<dbReference type="EMBL" id="BAAAUV010000024">
    <property type="protein sequence ID" value="GAA3233120.1"/>
    <property type="molecule type" value="Genomic_DNA"/>
</dbReference>
<name>A0ABP6QJ30_9ACTN</name>
<dbReference type="InterPro" id="IPR035968">
    <property type="entry name" value="ATP_synth_F1_ATPase_gsu"/>
</dbReference>
<proteinExistence type="inferred from homology"/>
<keyword evidence="6 10" id="KW-0406">Ion transport</keyword>
<evidence type="ECO:0000256" key="4">
    <source>
        <dbReference type="ARBA" id="ARBA00022448"/>
    </source>
</evidence>
<comment type="caution">
    <text evidence="11">The sequence shown here is derived from an EMBL/GenBank/DDBJ whole genome shotgun (WGS) entry which is preliminary data.</text>
</comment>
<dbReference type="Gene3D" id="3.40.1380.10">
    <property type="match status" value="1"/>
</dbReference>
<dbReference type="PROSITE" id="PS00153">
    <property type="entry name" value="ATPASE_GAMMA"/>
    <property type="match status" value="1"/>
</dbReference>
<evidence type="ECO:0000256" key="7">
    <source>
        <dbReference type="ARBA" id="ARBA00023136"/>
    </source>
</evidence>
<comment type="subcellular location">
    <subcellularLocation>
        <location evidence="10">Cell membrane</location>
        <topology evidence="10">Peripheral membrane protein</topology>
    </subcellularLocation>
    <subcellularLocation>
        <location evidence="2">Membrane</location>
        <topology evidence="2">Peripheral membrane protein</topology>
    </subcellularLocation>
</comment>
<keyword evidence="9 10" id="KW-0066">ATP synthesis</keyword>
<evidence type="ECO:0000256" key="1">
    <source>
        <dbReference type="ARBA" id="ARBA00003456"/>
    </source>
</evidence>
<reference evidence="12" key="1">
    <citation type="journal article" date="2019" name="Int. J. Syst. Evol. Microbiol.">
        <title>The Global Catalogue of Microorganisms (GCM) 10K type strain sequencing project: providing services to taxonomists for standard genome sequencing and annotation.</title>
        <authorList>
            <consortium name="The Broad Institute Genomics Platform"/>
            <consortium name="The Broad Institute Genome Sequencing Center for Infectious Disease"/>
            <person name="Wu L."/>
            <person name="Ma J."/>
        </authorList>
    </citation>
    <scope>NUCLEOTIDE SEQUENCE [LARGE SCALE GENOMIC DNA]</scope>
    <source>
        <strain evidence="12">JCM 9377</strain>
    </source>
</reference>
<sequence>MGAQLRQLRRKIKSVKSTAKITRAQELIATSRIAKAQERVAASKPYAEQITTALSALVSHRSGVDHPLLREQPEDKRSAIVIITSDRGFCGGYNANVIREAEALAARLREQGREPVPYVVGTKGITWYKFRDRETGGNWSGFSDRPDFASAERIGRRVVEDFLKSDAEGGVGEIHVVYTEFVSMLTQETHVSRLLPLQVEDTKEDSGHALPTYDFEPSAADTLDLLLPNYIESRIFHMLLQGAASEHAARRRAMKSATDNANELIGLYSRQANQARQAEITQEISEIVGGASALADAGAGSE</sequence>
<keyword evidence="7 10" id="KW-0472">Membrane</keyword>
<dbReference type="NCBIfam" id="NF004145">
    <property type="entry name" value="PRK05621.1-2"/>
    <property type="match status" value="1"/>
</dbReference>
<evidence type="ECO:0000256" key="10">
    <source>
        <dbReference type="HAMAP-Rule" id="MF_00815"/>
    </source>
</evidence>
<dbReference type="PANTHER" id="PTHR11693:SF22">
    <property type="entry name" value="ATP SYNTHASE SUBUNIT GAMMA, MITOCHONDRIAL"/>
    <property type="match status" value="1"/>
</dbReference>
<dbReference type="CDD" id="cd12151">
    <property type="entry name" value="F1-ATPase_gamma"/>
    <property type="match status" value="1"/>
</dbReference>
<dbReference type="Proteomes" id="UP001501237">
    <property type="component" value="Unassembled WGS sequence"/>
</dbReference>
<dbReference type="NCBIfam" id="TIGR01146">
    <property type="entry name" value="ATPsyn_F1gamma"/>
    <property type="match status" value="1"/>
</dbReference>
<evidence type="ECO:0000313" key="12">
    <source>
        <dbReference type="Proteomes" id="UP001501237"/>
    </source>
</evidence>
<gene>
    <name evidence="10" type="primary">atpG</name>
    <name evidence="11" type="ORF">GCM10010468_65510</name>
</gene>
<evidence type="ECO:0000256" key="5">
    <source>
        <dbReference type="ARBA" id="ARBA00022781"/>
    </source>
</evidence>
<dbReference type="PANTHER" id="PTHR11693">
    <property type="entry name" value="ATP SYNTHASE GAMMA CHAIN"/>
    <property type="match status" value="1"/>
</dbReference>
<keyword evidence="8 10" id="KW-0139">CF(1)</keyword>
<dbReference type="InterPro" id="IPR023632">
    <property type="entry name" value="ATP_synth_F1_gsu_CS"/>
</dbReference>
<dbReference type="Gene3D" id="1.10.287.80">
    <property type="entry name" value="ATP synthase, gamma subunit, helix hairpin domain"/>
    <property type="match status" value="1"/>
</dbReference>
<dbReference type="Pfam" id="PF00231">
    <property type="entry name" value="ATP-synt"/>
    <property type="match status" value="1"/>
</dbReference>
<evidence type="ECO:0000256" key="2">
    <source>
        <dbReference type="ARBA" id="ARBA00004170"/>
    </source>
</evidence>
<evidence type="ECO:0000256" key="3">
    <source>
        <dbReference type="ARBA" id="ARBA00007681"/>
    </source>
</evidence>
<comment type="similarity">
    <text evidence="3 10">Belongs to the ATPase gamma chain family.</text>
</comment>
<keyword evidence="5 10" id="KW-0375">Hydrogen ion transport</keyword>
<dbReference type="InterPro" id="IPR000131">
    <property type="entry name" value="ATP_synth_F1_gsu"/>
</dbReference>
<evidence type="ECO:0000256" key="9">
    <source>
        <dbReference type="ARBA" id="ARBA00023310"/>
    </source>
</evidence>
<comment type="subunit">
    <text evidence="10">F-type ATPases have 2 components, CF(1) - the catalytic core - and CF(0) - the membrane proton channel. CF(1) has five subunits: alpha(3), beta(3), gamma(1), delta(1), epsilon(1). CF(0) has three main subunits: a, b and c.</text>
</comment>
<keyword evidence="10" id="KW-1003">Cell membrane</keyword>
<dbReference type="HAMAP" id="MF_00815">
    <property type="entry name" value="ATP_synth_gamma_bact"/>
    <property type="match status" value="1"/>
</dbReference>
<dbReference type="SUPFAM" id="SSF52943">
    <property type="entry name" value="ATP synthase (F1-ATPase), gamma subunit"/>
    <property type="match status" value="1"/>
</dbReference>
<dbReference type="PRINTS" id="PR00126">
    <property type="entry name" value="ATPASEGAMMA"/>
</dbReference>
<evidence type="ECO:0000313" key="11">
    <source>
        <dbReference type="EMBL" id="GAA3233120.1"/>
    </source>
</evidence>
<accession>A0ABP6QJ30</accession>
<keyword evidence="4 10" id="KW-0813">Transport</keyword>
<keyword evidence="12" id="KW-1185">Reference proteome</keyword>
<evidence type="ECO:0000256" key="8">
    <source>
        <dbReference type="ARBA" id="ARBA00023196"/>
    </source>
</evidence>